<proteinExistence type="inferred from homology"/>
<reference evidence="7 8" key="1">
    <citation type="submission" date="2023-12" db="EMBL/GenBank/DDBJ databases">
        <title>Novel species of the genus Arcicella isolated from rivers.</title>
        <authorList>
            <person name="Lu H."/>
        </authorList>
    </citation>
    <scope>NUCLEOTIDE SEQUENCE [LARGE SCALE GENOMIC DNA]</scope>
    <source>
        <strain evidence="7 8">DC25W</strain>
    </source>
</reference>
<dbReference type="RefSeq" id="WP_323257537.1">
    <property type="nucleotide sequence ID" value="NZ_JAYGIM010000005.1"/>
</dbReference>
<evidence type="ECO:0000256" key="4">
    <source>
        <dbReference type="ARBA" id="ARBA00022825"/>
    </source>
</evidence>
<dbReference type="InterPro" id="IPR050131">
    <property type="entry name" value="Peptidase_S8_subtilisin-like"/>
</dbReference>
<dbReference type="PANTHER" id="PTHR43806">
    <property type="entry name" value="PEPTIDASE S8"/>
    <property type="match status" value="1"/>
</dbReference>
<dbReference type="InterPro" id="IPR015500">
    <property type="entry name" value="Peptidase_S8_subtilisin-rel"/>
</dbReference>
<feature type="active site" description="Charge relay system" evidence="5">
    <location>
        <position position="300"/>
    </location>
</feature>
<dbReference type="CDD" id="cd04847">
    <property type="entry name" value="Peptidases_S8_Subtilisin_like_2"/>
    <property type="match status" value="1"/>
</dbReference>
<feature type="domain" description="Peptidase S8/S53" evidence="6">
    <location>
        <begin position="292"/>
        <end position="617"/>
    </location>
</feature>
<dbReference type="InterPro" id="IPR034074">
    <property type="entry name" value="Y4bN_pept_dom"/>
</dbReference>
<gene>
    <name evidence="7" type="ORF">VB798_07455</name>
</gene>
<dbReference type="InterPro" id="IPR000209">
    <property type="entry name" value="Peptidase_S8/S53_dom"/>
</dbReference>
<evidence type="ECO:0000313" key="7">
    <source>
        <dbReference type="EMBL" id="MEA5426405.1"/>
    </source>
</evidence>
<evidence type="ECO:0000256" key="2">
    <source>
        <dbReference type="ARBA" id="ARBA00022670"/>
    </source>
</evidence>
<accession>A0ABU5SGL1</accession>
<dbReference type="SUPFAM" id="SSF52743">
    <property type="entry name" value="Subtilisin-like"/>
    <property type="match status" value="1"/>
</dbReference>
<dbReference type="Proteomes" id="UP001302222">
    <property type="component" value="Unassembled WGS sequence"/>
</dbReference>
<feature type="active site" description="Charge relay system" evidence="5">
    <location>
        <position position="563"/>
    </location>
</feature>
<dbReference type="EMBL" id="JAYGIM010000005">
    <property type="protein sequence ID" value="MEA5426405.1"/>
    <property type="molecule type" value="Genomic_DNA"/>
</dbReference>
<evidence type="ECO:0000259" key="6">
    <source>
        <dbReference type="Pfam" id="PF00082"/>
    </source>
</evidence>
<dbReference type="Gene3D" id="3.40.50.200">
    <property type="entry name" value="Peptidase S8/S53 domain"/>
    <property type="match status" value="1"/>
</dbReference>
<evidence type="ECO:0000256" key="1">
    <source>
        <dbReference type="ARBA" id="ARBA00011073"/>
    </source>
</evidence>
<dbReference type="InterPro" id="IPR036852">
    <property type="entry name" value="Peptidase_S8/S53_dom_sf"/>
</dbReference>
<keyword evidence="4 5" id="KW-0720">Serine protease</keyword>
<evidence type="ECO:0000256" key="3">
    <source>
        <dbReference type="ARBA" id="ARBA00022801"/>
    </source>
</evidence>
<feature type="active site" description="Charge relay system" evidence="5">
    <location>
        <position position="338"/>
    </location>
</feature>
<protein>
    <submittedName>
        <fullName evidence="7">S8 family peptidase</fullName>
    </submittedName>
</protein>
<keyword evidence="3 5" id="KW-0378">Hydrolase</keyword>
<name>A0ABU5SGL1_9BACT</name>
<evidence type="ECO:0000313" key="8">
    <source>
        <dbReference type="Proteomes" id="UP001302222"/>
    </source>
</evidence>
<dbReference type="PROSITE" id="PS51892">
    <property type="entry name" value="SUBTILASE"/>
    <property type="match status" value="1"/>
</dbReference>
<keyword evidence="2 5" id="KW-0645">Protease</keyword>
<comment type="similarity">
    <text evidence="1 5">Belongs to the peptidase S8 family.</text>
</comment>
<dbReference type="Pfam" id="PF00082">
    <property type="entry name" value="Peptidase_S8"/>
    <property type="match status" value="1"/>
</dbReference>
<dbReference type="PANTHER" id="PTHR43806:SF11">
    <property type="entry name" value="CEREVISIN-RELATED"/>
    <property type="match status" value="1"/>
</dbReference>
<comment type="caution">
    <text evidence="7">The sequence shown here is derived from an EMBL/GenBank/DDBJ whole genome shotgun (WGS) entry which is preliminary data.</text>
</comment>
<keyword evidence="8" id="KW-1185">Reference proteome</keyword>
<sequence length="827" mass="92690">MEQFPHLNFIGKVSGRPRLTGGGGSRISDENKSNRSVHAGKLQRWVTSTKSDWHTSLDDRSNDLAAIDTDIVPIFIKFNPGLIGPEFDLERFGIEIISEEEDGFIIGASLDNFRTLEEKINGFINSSHGTAQIADFWSIFDGDRSAWRRDRILSEQLFSKWDEIVDTTTYNLEVSVAFSRSIGSEPDRLKKGGEKRLEEYRRKQVERDELLLQRQNHFQEFIATYGRLISSIVEFGDSFGCEVAISGIGLKDLVTNYQFVFEVNEIEEVSGIEGGTGENNEIDIEILPPNASAVTVAVIDSGIMEGNKYISAAIDPTRSLSYLKNDASKADYVAGGGHGTKVAGAVLFPKGVSQINQPYQLPCFIRNVRILNALNQLTDKYPAELMQRVVADNADCKIFNLSVGSRAPYRFKHMSTWATSIDKLMHENNVLFLIAAGNISKDDIRYYLSNGLIYPNYLEEPDCRLSNPAQSSFALSVGSINHSTFTDHNWTSIGDVEEVSAYSRIGTGIWGHIKPDVVEYGGGMVESNNGMRQINYHTETSTELIRSTLHGGTALGRDSAGTSFATPKVAHIASLLWELYPDEGVNLIRALIVQGARLPSDHFFNPTINSIRHFGYGLPSLDRVTRNSDHRITFYNTGTIKAEEANLFSLKLPAELLNPGNEFDILIEVTLSYTANVRRTRQKTKSYLSTWLDWTSSKLDEKFEVFTGRTLVDLNNDRDNVVEDDDSGEVIKWKIRERSDWGSVDGLNRNNSTIQKDWVILKSYELPEEIGFSVRGHKGWDKDHRRIPYALTVSVEILGANIPIYESIRSENRVEIEAESETEVAIN</sequence>
<evidence type="ECO:0000256" key="5">
    <source>
        <dbReference type="PROSITE-ProRule" id="PRU01240"/>
    </source>
</evidence>
<dbReference type="PRINTS" id="PR00723">
    <property type="entry name" value="SUBTILISIN"/>
</dbReference>
<organism evidence="7 8">
    <name type="scientific">Arcicella lustrica</name>
    <dbReference type="NCBI Taxonomy" id="2984196"/>
    <lineage>
        <taxon>Bacteria</taxon>
        <taxon>Pseudomonadati</taxon>
        <taxon>Bacteroidota</taxon>
        <taxon>Cytophagia</taxon>
        <taxon>Cytophagales</taxon>
        <taxon>Flectobacillaceae</taxon>
        <taxon>Arcicella</taxon>
    </lineage>
</organism>